<name>A0A9D4LZH0_DREPO</name>
<proteinExistence type="predicted"/>
<accession>A0A9D4LZH0</accession>
<dbReference type="Proteomes" id="UP000828390">
    <property type="component" value="Unassembled WGS sequence"/>
</dbReference>
<dbReference type="EMBL" id="JAIWYP010000002">
    <property type="protein sequence ID" value="KAH3866826.1"/>
    <property type="molecule type" value="Genomic_DNA"/>
</dbReference>
<reference evidence="1" key="2">
    <citation type="submission" date="2020-11" db="EMBL/GenBank/DDBJ databases">
        <authorList>
            <person name="McCartney M.A."/>
            <person name="Auch B."/>
            <person name="Kono T."/>
            <person name="Mallez S."/>
            <person name="Becker A."/>
            <person name="Gohl D.M."/>
            <person name="Silverstein K.A.T."/>
            <person name="Koren S."/>
            <person name="Bechman K.B."/>
            <person name="Herman A."/>
            <person name="Abrahante J.E."/>
            <person name="Garbe J."/>
        </authorList>
    </citation>
    <scope>NUCLEOTIDE SEQUENCE</scope>
    <source>
        <strain evidence="1">Duluth1</strain>
        <tissue evidence="1">Whole animal</tissue>
    </source>
</reference>
<keyword evidence="2" id="KW-1185">Reference proteome</keyword>
<organism evidence="1 2">
    <name type="scientific">Dreissena polymorpha</name>
    <name type="common">Zebra mussel</name>
    <name type="synonym">Mytilus polymorpha</name>
    <dbReference type="NCBI Taxonomy" id="45954"/>
    <lineage>
        <taxon>Eukaryota</taxon>
        <taxon>Metazoa</taxon>
        <taxon>Spiralia</taxon>
        <taxon>Lophotrochozoa</taxon>
        <taxon>Mollusca</taxon>
        <taxon>Bivalvia</taxon>
        <taxon>Autobranchia</taxon>
        <taxon>Heteroconchia</taxon>
        <taxon>Euheterodonta</taxon>
        <taxon>Imparidentia</taxon>
        <taxon>Neoheterodontei</taxon>
        <taxon>Myida</taxon>
        <taxon>Dreissenoidea</taxon>
        <taxon>Dreissenidae</taxon>
        <taxon>Dreissena</taxon>
    </lineage>
</organism>
<reference evidence="1" key="1">
    <citation type="journal article" date="2019" name="bioRxiv">
        <title>The Genome of the Zebra Mussel, Dreissena polymorpha: A Resource for Invasive Species Research.</title>
        <authorList>
            <person name="McCartney M.A."/>
            <person name="Auch B."/>
            <person name="Kono T."/>
            <person name="Mallez S."/>
            <person name="Zhang Y."/>
            <person name="Obille A."/>
            <person name="Becker A."/>
            <person name="Abrahante J.E."/>
            <person name="Garbe J."/>
            <person name="Badalamenti J.P."/>
            <person name="Herman A."/>
            <person name="Mangelson H."/>
            <person name="Liachko I."/>
            <person name="Sullivan S."/>
            <person name="Sone E.D."/>
            <person name="Koren S."/>
            <person name="Silverstein K.A.T."/>
            <person name="Beckman K.B."/>
            <person name="Gohl D.M."/>
        </authorList>
    </citation>
    <scope>NUCLEOTIDE SEQUENCE</scope>
    <source>
        <strain evidence="1">Duluth1</strain>
        <tissue evidence="1">Whole animal</tissue>
    </source>
</reference>
<dbReference type="AlphaFoldDB" id="A0A9D4LZH0"/>
<gene>
    <name evidence="1" type="ORF">DPMN_029949</name>
</gene>
<comment type="caution">
    <text evidence="1">The sequence shown here is derived from an EMBL/GenBank/DDBJ whole genome shotgun (WGS) entry which is preliminary data.</text>
</comment>
<evidence type="ECO:0000313" key="1">
    <source>
        <dbReference type="EMBL" id="KAH3866826.1"/>
    </source>
</evidence>
<evidence type="ECO:0000313" key="2">
    <source>
        <dbReference type="Proteomes" id="UP000828390"/>
    </source>
</evidence>
<sequence>MNAETPGYSTTTRLPTFCPDFQYFEVGDIRSSIGEGSNSFVASRVPVVSDSCNSFYKVIEKDAMGNKVVHRGFSDPNLFAAQKKGLGKQRRPRRPYLESTLRDFGTSRLTPYLAAREALNLDMGKLCRILVEK</sequence>
<protein>
    <submittedName>
        <fullName evidence="1">Uncharacterized protein</fullName>
    </submittedName>
</protein>